<dbReference type="PANTHER" id="PTHR22990">
    <property type="entry name" value="F-BOX ONLY PROTEIN"/>
    <property type="match status" value="1"/>
</dbReference>
<evidence type="ECO:0000313" key="4">
    <source>
        <dbReference type="Proteomes" id="UP000278886"/>
    </source>
</evidence>
<accession>A0A387B5I0</accession>
<keyword evidence="4" id="KW-1185">Reference proteome</keyword>
<dbReference type="InterPro" id="IPR012334">
    <property type="entry name" value="Pectin_lyas_fold"/>
</dbReference>
<dbReference type="SUPFAM" id="SSF51126">
    <property type="entry name" value="Pectin lyase-like"/>
    <property type="match status" value="1"/>
</dbReference>
<sequence length="422" mass="43393">MAVVLAAATLNGCAAPTLRDEVAVPADAATLAEAMELVAPGGVITIAAGRYEEQLVVDKTDVTIRGEDRNATIIDGGGIRPYGIVGIADGVRIENLTVTGATFYGVLISGVHDGDQPAEPGGDSYTGWDPEKFPPLQRFLVDHVTASNNGLYGIYAFDSQHGVIRDSYASGSADSGFYVGQCEQCDILVTGNVAERNAVGFENANASDSVVVVGNRFSGNRVGMTLLSSYQEAFTPQRGNTVVGNLITDNTEADSPSQADGGFATGVGISGGQRNLIERNRITGNPRAAVILTNTEDIPASGNRFAGNIVDGTVAIANLSADRTPATGNCWVDAPASAPAELASALAAGCAGTGDAQPATAELAGPAVPKGVSFLRVAAPRDQPQLERPVSREPLPDAIELPDVSALEVPDVALFAELSGSR</sequence>
<organism evidence="3 4">
    <name type="scientific">Protaetiibacter intestinalis</name>
    <dbReference type="NCBI Taxonomy" id="2419774"/>
    <lineage>
        <taxon>Bacteria</taxon>
        <taxon>Bacillati</taxon>
        <taxon>Actinomycetota</taxon>
        <taxon>Actinomycetes</taxon>
        <taxon>Micrococcales</taxon>
        <taxon>Microbacteriaceae</taxon>
        <taxon>Protaetiibacter</taxon>
    </lineage>
</organism>
<proteinExistence type="predicted"/>
<reference evidence="4" key="1">
    <citation type="submission" date="2018-09" db="EMBL/GenBank/DDBJ databases">
        <title>Genome sequencing of strain 2DFWR-13.</title>
        <authorList>
            <person name="Heo J."/>
            <person name="Kim S.-J."/>
            <person name="Kwon S.-W."/>
        </authorList>
    </citation>
    <scope>NUCLEOTIDE SEQUENCE [LARGE SCALE GENOMIC DNA]</scope>
    <source>
        <strain evidence="4">2DFWR-13</strain>
    </source>
</reference>
<dbReference type="Proteomes" id="UP000278886">
    <property type="component" value="Chromosome"/>
</dbReference>
<dbReference type="SMART" id="SM00710">
    <property type="entry name" value="PbH1"/>
    <property type="match status" value="6"/>
</dbReference>
<dbReference type="EMBL" id="CP032630">
    <property type="protein sequence ID" value="AYF97567.1"/>
    <property type="molecule type" value="Genomic_DNA"/>
</dbReference>
<name>A0A387B5I0_9MICO</name>
<protein>
    <submittedName>
        <fullName evidence="3">Plasmid stabilization protein</fullName>
    </submittedName>
</protein>
<evidence type="ECO:0000313" key="3">
    <source>
        <dbReference type="EMBL" id="AYF97567.1"/>
    </source>
</evidence>
<dbReference type="KEGG" id="lyd:D7I47_04355"/>
<dbReference type="PANTHER" id="PTHR22990:SF15">
    <property type="entry name" value="F-BOX ONLY PROTEIN 10"/>
    <property type="match status" value="1"/>
</dbReference>
<dbReference type="InterPro" id="IPR006626">
    <property type="entry name" value="PbH1"/>
</dbReference>
<dbReference type="Gene3D" id="2.160.20.10">
    <property type="entry name" value="Single-stranded right-handed beta-helix, Pectin lyase-like"/>
    <property type="match status" value="1"/>
</dbReference>
<evidence type="ECO:0000259" key="2">
    <source>
        <dbReference type="Pfam" id="PF05048"/>
    </source>
</evidence>
<dbReference type="InterPro" id="IPR011050">
    <property type="entry name" value="Pectin_lyase_fold/virulence"/>
</dbReference>
<dbReference type="InterPro" id="IPR051550">
    <property type="entry name" value="SCF-Subunits/Alg-Epimerases"/>
</dbReference>
<dbReference type="InterPro" id="IPR007742">
    <property type="entry name" value="NosD_dom"/>
</dbReference>
<dbReference type="Pfam" id="PF05048">
    <property type="entry name" value="NosD"/>
    <property type="match status" value="1"/>
</dbReference>
<dbReference type="AlphaFoldDB" id="A0A387B5I0"/>
<keyword evidence="1" id="KW-0677">Repeat</keyword>
<gene>
    <name evidence="3" type="ORF">D7I47_04355</name>
</gene>
<feature type="domain" description="Periplasmic copper-binding protein NosD beta helix" evidence="2">
    <location>
        <begin position="113"/>
        <end position="252"/>
    </location>
</feature>
<evidence type="ECO:0000256" key="1">
    <source>
        <dbReference type="ARBA" id="ARBA00022737"/>
    </source>
</evidence>